<feature type="compositionally biased region" description="Low complexity" evidence="2">
    <location>
        <begin position="372"/>
        <end position="383"/>
    </location>
</feature>
<evidence type="ECO:0000313" key="3">
    <source>
        <dbReference type="EMBL" id="CAF3857419.1"/>
    </source>
</evidence>
<organism evidence="3 4">
    <name type="scientific">Rotaria magnacalcarata</name>
    <dbReference type="NCBI Taxonomy" id="392030"/>
    <lineage>
        <taxon>Eukaryota</taxon>
        <taxon>Metazoa</taxon>
        <taxon>Spiralia</taxon>
        <taxon>Gnathifera</taxon>
        <taxon>Rotifera</taxon>
        <taxon>Eurotatoria</taxon>
        <taxon>Bdelloidea</taxon>
        <taxon>Philodinida</taxon>
        <taxon>Philodinidae</taxon>
        <taxon>Rotaria</taxon>
    </lineage>
</organism>
<reference evidence="3" key="1">
    <citation type="submission" date="2021-02" db="EMBL/GenBank/DDBJ databases">
        <authorList>
            <person name="Nowell W R."/>
        </authorList>
    </citation>
    <scope>NUCLEOTIDE SEQUENCE</scope>
</reference>
<feature type="region of interest" description="Disordered" evidence="2">
    <location>
        <begin position="368"/>
        <end position="409"/>
    </location>
</feature>
<gene>
    <name evidence="3" type="ORF">SMN809_LOCUS4361</name>
</gene>
<evidence type="ECO:0000256" key="1">
    <source>
        <dbReference type="SAM" id="Coils"/>
    </source>
</evidence>
<name>A0A8S2KS82_9BILA</name>
<proteinExistence type="predicted"/>
<feature type="region of interest" description="Disordered" evidence="2">
    <location>
        <begin position="87"/>
        <end position="107"/>
    </location>
</feature>
<comment type="caution">
    <text evidence="3">The sequence shown here is derived from an EMBL/GenBank/DDBJ whole genome shotgun (WGS) entry which is preliminary data.</text>
</comment>
<dbReference type="Proteomes" id="UP000676336">
    <property type="component" value="Unassembled WGS sequence"/>
</dbReference>
<sequence length="409" mass="46687">MNITSTNQQRTRRKITQKKIFSPSASDQYVLVYFDEENQYKIFKSSDVISEKDGEAEIKNGESGALILTGTYTECRAELKLQQPTLKKNKNFDDDEYDDEEEDSDEDEVILEQPFDLQLSSTNSFIQCPSKGFQKPAARRRNHVTMDGVASPIVSRRVFNSKTSTCQASSDTTTHSNYYAKSSSENRRRETKNRSVNSAPIDDNCSIDTNMDSHMGRLQAAQEDQTSLIRTLKEEISKLTKKMDRFCNSASSKNQELSFYRDVNDKENYTDPVDYKGENLLNITGRDPADYARNVLRRLFTSTELRESVLPSRHAHLFRKKTLDEEKFTLLNKAIRSQYCISKNFYPNFYSTIIQKTLSDCIYNEGTRRQSKQSMTQQQSSIQDGKAISRVTTGSEILTPTTSPSALNG</sequence>
<evidence type="ECO:0008006" key="5">
    <source>
        <dbReference type="Google" id="ProtNLM"/>
    </source>
</evidence>
<feature type="coiled-coil region" evidence="1">
    <location>
        <begin position="222"/>
        <end position="249"/>
    </location>
</feature>
<evidence type="ECO:0000256" key="2">
    <source>
        <dbReference type="SAM" id="MobiDB-lite"/>
    </source>
</evidence>
<feature type="region of interest" description="Disordered" evidence="2">
    <location>
        <begin position="164"/>
        <end position="202"/>
    </location>
</feature>
<feature type="compositionally biased region" description="Acidic residues" evidence="2">
    <location>
        <begin position="93"/>
        <end position="107"/>
    </location>
</feature>
<feature type="compositionally biased region" description="Polar residues" evidence="2">
    <location>
        <begin position="390"/>
        <end position="409"/>
    </location>
</feature>
<protein>
    <recommendedName>
        <fullName evidence="5">BEN domain-containing protein</fullName>
    </recommendedName>
</protein>
<dbReference type="AlphaFoldDB" id="A0A8S2KS82"/>
<dbReference type="EMBL" id="CAJOBI010000996">
    <property type="protein sequence ID" value="CAF3857419.1"/>
    <property type="molecule type" value="Genomic_DNA"/>
</dbReference>
<keyword evidence="1" id="KW-0175">Coiled coil</keyword>
<accession>A0A8S2KS82</accession>
<feature type="compositionally biased region" description="Polar residues" evidence="2">
    <location>
        <begin position="164"/>
        <end position="183"/>
    </location>
</feature>
<evidence type="ECO:0000313" key="4">
    <source>
        <dbReference type="Proteomes" id="UP000676336"/>
    </source>
</evidence>